<gene>
    <name evidence="3" type="ORF">BEN51_07020</name>
</gene>
<proteinExistence type="predicted"/>
<feature type="domain" description="DUF438" evidence="2">
    <location>
        <begin position="24"/>
        <end position="89"/>
    </location>
</feature>
<reference evidence="3 4" key="1">
    <citation type="submission" date="2016-08" db="EMBL/GenBank/DDBJ databases">
        <title>Complete Genome Sequence Of The Indigo Reducing Clostridium isatidis DSM15098.</title>
        <authorList>
            <person name="Little G.T."/>
            <person name="Minton N.P."/>
        </authorList>
    </citation>
    <scope>NUCLEOTIDE SEQUENCE [LARGE SCALE GENOMIC DNA]</scope>
    <source>
        <strain evidence="3 4">DSM 15098</strain>
    </source>
</reference>
<dbReference type="InterPro" id="IPR007380">
    <property type="entry name" value="DUF438"/>
</dbReference>
<dbReference type="Proteomes" id="UP000264883">
    <property type="component" value="Chromosome"/>
</dbReference>
<dbReference type="AlphaFoldDB" id="A0A343JCI2"/>
<dbReference type="Pfam" id="PF01814">
    <property type="entry name" value="Hemerythrin"/>
    <property type="match status" value="1"/>
</dbReference>
<dbReference type="GO" id="GO:0016301">
    <property type="term" value="F:kinase activity"/>
    <property type="evidence" value="ECO:0007669"/>
    <property type="project" value="UniProtKB-KW"/>
</dbReference>
<dbReference type="Gene3D" id="1.20.120.520">
    <property type="entry name" value="nmb1532 protein domain like"/>
    <property type="match status" value="1"/>
</dbReference>
<evidence type="ECO:0000259" key="1">
    <source>
        <dbReference type="Pfam" id="PF01814"/>
    </source>
</evidence>
<name>A0A343JCI2_9CLOT</name>
<keyword evidence="3" id="KW-0418">Kinase</keyword>
<dbReference type="RefSeq" id="WP_119865376.1">
    <property type="nucleotide sequence ID" value="NZ_CP016786.1"/>
</dbReference>
<dbReference type="Pfam" id="PF04282">
    <property type="entry name" value="DUF438"/>
    <property type="match status" value="1"/>
</dbReference>
<dbReference type="GO" id="GO:0005886">
    <property type="term" value="C:plasma membrane"/>
    <property type="evidence" value="ECO:0007669"/>
    <property type="project" value="TreeGrafter"/>
</dbReference>
<protein>
    <submittedName>
        <fullName evidence="3">Histidine kinase</fullName>
    </submittedName>
</protein>
<dbReference type="OrthoDB" id="9769774at2"/>
<dbReference type="KEGG" id="cia:BEN51_07020"/>
<sequence>MEKKRFILDGTHNRAVDEDKIKQLTTFLSKLNKEGLTDELKAKGLKLVKAISPLELSMAEQSLIDDGMDPAELRTLCEIHMMVLKDELEKLKSNISKGHLLFTMVEEHDLILGFLDEIEKTTKEILSMDKYDANREEFRKIPELALNLLNAEPHHRREENVLFPEVEAKGVTGPTRIMRMEHEGLRKKKKALRELGDAVATMDFEEYKTELKKISGEIVYELRDHIFKENYILYPTALETITSEEKWAEMKERCDLLGYCTFTPNELVFNIE</sequence>
<dbReference type="InterPro" id="IPR012312">
    <property type="entry name" value="Hemerythrin-like"/>
</dbReference>
<evidence type="ECO:0000313" key="3">
    <source>
        <dbReference type="EMBL" id="ASW43240.1"/>
    </source>
</evidence>
<keyword evidence="3" id="KW-0808">Transferase</keyword>
<feature type="domain" description="Hemerythrin-like" evidence="1">
    <location>
        <begin position="102"/>
        <end position="237"/>
    </location>
</feature>
<evidence type="ECO:0000259" key="2">
    <source>
        <dbReference type="Pfam" id="PF04282"/>
    </source>
</evidence>
<organism evidence="3 4">
    <name type="scientific">Clostridium isatidis</name>
    <dbReference type="NCBI Taxonomy" id="182773"/>
    <lineage>
        <taxon>Bacteria</taxon>
        <taxon>Bacillati</taxon>
        <taxon>Bacillota</taxon>
        <taxon>Clostridia</taxon>
        <taxon>Eubacteriales</taxon>
        <taxon>Clostridiaceae</taxon>
        <taxon>Clostridium</taxon>
    </lineage>
</organism>
<keyword evidence="4" id="KW-1185">Reference proteome</keyword>
<accession>A0A343JCI2</accession>
<dbReference type="PANTHER" id="PTHR39966">
    <property type="entry name" value="BLL2471 PROTEIN-RELATED"/>
    <property type="match status" value="1"/>
</dbReference>
<dbReference type="PANTHER" id="PTHR39966:SF3">
    <property type="entry name" value="DUF438 DOMAIN-CONTAINING PROTEIN"/>
    <property type="match status" value="1"/>
</dbReference>
<dbReference type="EMBL" id="CP016786">
    <property type="protein sequence ID" value="ASW43240.1"/>
    <property type="molecule type" value="Genomic_DNA"/>
</dbReference>
<evidence type="ECO:0000313" key="4">
    <source>
        <dbReference type="Proteomes" id="UP000264883"/>
    </source>
</evidence>